<evidence type="ECO:0000313" key="7">
    <source>
        <dbReference type="Proteomes" id="UP000074382"/>
    </source>
</evidence>
<evidence type="ECO:0000256" key="4">
    <source>
        <dbReference type="ARBA" id="ARBA00023014"/>
    </source>
</evidence>
<comment type="caution">
    <text evidence="6">The sequence shown here is derived from an EMBL/GenBank/DDBJ whole genome shotgun (WGS) entry which is preliminary data.</text>
</comment>
<dbReference type="CDD" id="cd01335">
    <property type="entry name" value="Radical_SAM"/>
    <property type="match status" value="1"/>
</dbReference>
<evidence type="ECO:0000256" key="1">
    <source>
        <dbReference type="ARBA" id="ARBA00022691"/>
    </source>
</evidence>
<dbReference type="GO" id="GO:0051536">
    <property type="term" value="F:iron-sulfur cluster binding"/>
    <property type="evidence" value="ECO:0007669"/>
    <property type="project" value="UniProtKB-KW"/>
</dbReference>
<dbReference type="InterPro" id="IPR058240">
    <property type="entry name" value="rSAM_sf"/>
</dbReference>
<dbReference type="InterPro" id="IPR013785">
    <property type="entry name" value="Aldolase_TIM"/>
</dbReference>
<dbReference type="STRING" id="665004.AC529_18775"/>
<keyword evidence="3" id="KW-0408">Iron</keyword>
<dbReference type="PANTHER" id="PTHR43273:SF8">
    <property type="entry name" value="RADICAL SAM DOMAIN PROTEIN"/>
    <property type="match status" value="1"/>
</dbReference>
<gene>
    <name evidence="6" type="ORF">AC529_18775</name>
</gene>
<dbReference type="GO" id="GO:0046872">
    <property type="term" value="F:metal ion binding"/>
    <property type="evidence" value="ECO:0007669"/>
    <property type="project" value="UniProtKB-KW"/>
</dbReference>
<dbReference type="InterPro" id="IPR007197">
    <property type="entry name" value="rSAM"/>
</dbReference>
<protein>
    <recommendedName>
        <fullName evidence="5">Radical SAM core domain-containing protein</fullName>
    </recommendedName>
</protein>
<keyword evidence="1" id="KW-0949">S-adenosyl-L-methionine</keyword>
<dbReference type="Proteomes" id="UP000074382">
    <property type="component" value="Unassembled WGS sequence"/>
</dbReference>
<feature type="domain" description="Radical SAM core" evidence="5">
    <location>
        <begin position="11"/>
        <end position="244"/>
    </location>
</feature>
<evidence type="ECO:0000259" key="5">
    <source>
        <dbReference type="PROSITE" id="PS51918"/>
    </source>
</evidence>
<keyword evidence="7" id="KW-1185">Reference proteome</keyword>
<dbReference type="SUPFAM" id="SSF102114">
    <property type="entry name" value="Radical SAM enzymes"/>
    <property type="match status" value="1"/>
</dbReference>
<dbReference type="InterPro" id="IPR026357">
    <property type="entry name" value="rSAM_SPASM_GrrM_OscB"/>
</dbReference>
<dbReference type="PATRIC" id="fig|665004.4.peg.151"/>
<dbReference type="PANTHER" id="PTHR43273">
    <property type="entry name" value="ANAEROBIC SULFATASE-MATURATING ENZYME HOMOLOG ASLB-RELATED"/>
    <property type="match status" value="1"/>
</dbReference>
<reference evidence="7" key="1">
    <citation type="journal article" date="2017" name="Acta Aliment.">
        <title>Plant polysaccharide degrading enzyme system of Thermpbifida cellulosilytica TB100 revealed by de novo genome project data.</title>
        <authorList>
            <person name="Toth A."/>
            <person name="Baka E."/>
            <person name="Luzics S."/>
            <person name="Bata-Vidacs I."/>
            <person name="Nagy I."/>
            <person name="Balint B."/>
            <person name="Herceg R."/>
            <person name="Olasz F."/>
            <person name="Wilk T."/>
            <person name="Nagy T."/>
            <person name="Kriszt B."/>
            <person name="Nagy I."/>
            <person name="Kukolya J."/>
        </authorList>
    </citation>
    <scope>NUCLEOTIDE SEQUENCE [LARGE SCALE GENOMIC DNA]</scope>
    <source>
        <strain evidence="7">TB100</strain>
    </source>
</reference>
<dbReference type="GO" id="GO:0016491">
    <property type="term" value="F:oxidoreductase activity"/>
    <property type="evidence" value="ECO:0007669"/>
    <property type="project" value="InterPro"/>
</dbReference>
<proteinExistence type="predicted"/>
<accession>A0A147KD40</accession>
<sequence length="388" mass="43081">MVRVETPDAPAAEPRRTLVVLQPTTFCNLDCSYCYLPERHRTVKMRPEVLRAVCSGILSSSLVGDSVVFLWHLGEPLAMPREFYEEAFETAARAAERHGRRVQHGFQTNATLLDGAWVDLIRRHRVGMGVSVDGPAFIHDRVRTTRRGGPTHAAVMRGVGLLQEAGIGFGAISVLTDFTLDHPEEFYDFFVDHGIREVGFNIDEIEGVNRTSSLGSADSTERYEEFLARLLERAEHHRGAVKIREVWTNTAALAYGGADPVNTTNQPFHIFNVDHLGNVSTFCPELVTARAADGAGFAMGNLVDRPLDEMLEHPTFRGVRDEIAAGVQKCRETCDYWAFCGGGSPSNKFFETGRFDVAETRTCRVHKKATVDVLLRHLQRRTGSALAP</sequence>
<dbReference type="Gene3D" id="3.20.20.70">
    <property type="entry name" value="Aldolase class I"/>
    <property type="match status" value="1"/>
</dbReference>
<organism evidence="6 7">
    <name type="scientific">Thermobifida cellulosilytica TB100</name>
    <dbReference type="NCBI Taxonomy" id="665004"/>
    <lineage>
        <taxon>Bacteria</taxon>
        <taxon>Bacillati</taxon>
        <taxon>Actinomycetota</taxon>
        <taxon>Actinomycetes</taxon>
        <taxon>Streptosporangiales</taxon>
        <taxon>Nocardiopsidaceae</taxon>
        <taxon>Thermobifida</taxon>
    </lineage>
</organism>
<keyword evidence="4" id="KW-0411">Iron-sulfur</keyword>
<dbReference type="SFLD" id="SFLDS00029">
    <property type="entry name" value="Radical_SAM"/>
    <property type="match status" value="1"/>
</dbReference>
<evidence type="ECO:0000313" key="6">
    <source>
        <dbReference type="EMBL" id="KUP95224.1"/>
    </source>
</evidence>
<dbReference type="SFLD" id="SFLDG01067">
    <property type="entry name" value="SPASM/twitch_domain_containing"/>
    <property type="match status" value="1"/>
</dbReference>
<keyword evidence="2" id="KW-0479">Metal-binding</keyword>
<dbReference type="Pfam" id="PF04055">
    <property type="entry name" value="Radical_SAM"/>
    <property type="match status" value="1"/>
</dbReference>
<dbReference type="InterPro" id="IPR023867">
    <property type="entry name" value="Sulphatase_maturase_rSAM"/>
</dbReference>
<dbReference type="SFLD" id="SFLDG01072">
    <property type="entry name" value="dehydrogenase_like"/>
    <property type="match status" value="1"/>
</dbReference>
<name>A0A147KD40_THECS</name>
<dbReference type="PROSITE" id="PS51918">
    <property type="entry name" value="RADICAL_SAM"/>
    <property type="match status" value="1"/>
</dbReference>
<dbReference type="NCBIfam" id="TIGR04261">
    <property type="entry name" value="rSAM_GlyRichRpt"/>
    <property type="match status" value="1"/>
</dbReference>
<dbReference type="AlphaFoldDB" id="A0A147KD40"/>
<dbReference type="EMBL" id="LGEM01000138">
    <property type="protein sequence ID" value="KUP95224.1"/>
    <property type="molecule type" value="Genomic_DNA"/>
</dbReference>
<dbReference type="SFLD" id="SFLDG01386">
    <property type="entry name" value="main_SPASM_domain-containing"/>
    <property type="match status" value="1"/>
</dbReference>
<evidence type="ECO:0000256" key="2">
    <source>
        <dbReference type="ARBA" id="ARBA00022723"/>
    </source>
</evidence>
<evidence type="ECO:0000256" key="3">
    <source>
        <dbReference type="ARBA" id="ARBA00023004"/>
    </source>
</evidence>